<keyword evidence="1" id="KW-1015">Disulfide bond</keyword>
<reference evidence="2 3" key="1">
    <citation type="submission" date="2021-07" db="EMBL/GenBank/DDBJ databases">
        <title>Genome data of Colletotrichum spaethianum.</title>
        <authorList>
            <person name="Utami Y.D."/>
            <person name="Hiruma K."/>
        </authorList>
    </citation>
    <scope>NUCLEOTIDE SEQUENCE [LARGE SCALE GENOMIC DNA]</scope>
    <source>
        <strain evidence="2 3">MAFF 242679</strain>
    </source>
</reference>
<dbReference type="Gene3D" id="2.60.110.10">
    <property type="entry name" value="Thaumatin"/>
    <property type="match status" value="1"/>
</dbReference>
<feature type="disulfide bond" evidence="1">
    <location>
        <begin position="88"/>
        <end position="95"/>
    </location>
</feature>
<dbReference type="InterPro" id="IPR037176">
    <property type="entry name" value="Osmotin/thaumatin-like_sf"/>
</dbReference>
<proteinExistence type="predicted"/>
<dbReference type="Proteomes" id="UP001055172">
    <property type="component" value="Unassembled WGS sequence"/>
</dbReference>
<dbReference type="PANTHER" id="PTHR31048">
    <property type="entry name" value="OS03G0233200 PROTEIN"/>
    <property type="match status" value="1"/>
</dbReference>
<dbReference type="PIRSF" id="PIRSF002703">
    <property type="entry name" value="Thaumatin"/>
    <property type="match status" value="1"/>
</dbReference>
<feature type="disulfide bond" evidence="1">
    <location>
        <begin position="100"/>
        <end position="105"/>
    </location>
</feature>
<feature type="disulfide bond" evidence="1">
    <location>
        <begin position="170"/>
        <end position="188"/>
    </location>
</feature>
<dbReference type="PROSITE" id="PS51367">
    <property type="entry name" value="THAUMATIN_2"/>
    <property type="match status" value="1"/>
</dbReference>
<gene>
    <name evidence="2" type="ORF">ColLi_10905</name>
</gene>
<sequence>MMLTFLLFPVVLYAQKIVLTVVNKSTNQTIWPAVEAAGSHVVSSNGGSVIDYSHNPLLDGLALKPNSQVQIPLTNFPWSGRVWARQYCSPDGTGCVLGDCGHSSCWGRSSNVTTLFEITAQKDVMYYDISLVDGFTCGIHVEPDDGDCKPISCIAPPHLGLDNKTQSLVCPPPNLITDTRIGDDPIGCNSDCAVYDTDEACCRGKYNAATCTKSNPWFKKTCPRAYSYAYDDKDATFSCGLRNITIYFQCS</sequence>
<organism evidence="2 3">
    <name type="scientific">Colletotrichum liriopes</name>
    <dbReference type="NCBI Taxonomy" id="708192"/>
    <lineage>
        <taxon>Eukaryota</taxon>
        <taxon>Fungi</taxon>
        <taxon>Dikarya</taxon>
        <taxon>Ascomycota</taxon>
        <taxon>Pezizomycotina</taxon>
        <taxon>Sordariomycetes</taxon>
        <taxon>Hypocreomycetidae</taxon>
        <taxon>Glomerellales</taxon>
        <taxon>Glomerellaceae</taxon>
        <taxon>Colletotrichum</taxon>
        <taxon>Colletotrichum spaethianum species complex</taxon>
    </lineage>
</organism>
<accession>A0AA37GXE2</accession>
<name>A0AA37GXE2_9PEZI</name>
<keyword evidence="3" id="KW-1185">Reference proteome</keyword>
<dbReference type="AlphaFoldDB" id="A0AA37GXE2"/>
<feature type="disulfide bond" evidence="1">
    <location>
        <begin position="153"/>
        <end position="222"/>
    </location>
</feature>
<dbReference type="SUPFAM" id="SSF49870">
    <property type="entry name" value="Osmotin, thaumatin-like protein"/>
    <property type="match status" value="1"/>
</dbReference>
<dbReference type="SMART" id="SM00205">
    <property type="entry name" value="THN"/>
    <property type="match status" value="1"/>
</dbReference>
<protein>
    <submittedName>
        <fullName evidence="2">Pathogenesis-related protein 5</fullName>
    </submittedName>
</protein>
<evidence type="ECO:0000256" key="1">
    <source>
        <dbReference type="PIRSR" id="PIRSR002703-1"/>
    </source>
</evidence>
<dbReference type="Pfam" id="PF00314">
    <property type="entry name" value="Thaumatin"/>
    <property type="match status" value="1"/>
</dbReference>
<dbReference type="InterPro" id="IPR001938">
    <property type="entry name" value="Thaumatin"/>
</dbReference>
<evidence type="ECO:0000313" key="2">
    <source>
        <dbReference type="EMBL" id="GJC88067.1"/>
    </source>
</evidence>
<feature type="disulfide bond" evidence="1">
    <location>
        <begin position="202"/>
        <end position="211"/>
    </location>
</feature>
<evidence type="ECO:0000313" key="3">
    <source>
        <dbReference type="Proteomes" id="UP001055172"/>
    </source>
</evidence>
<comment type="caution">
    <text evidence="2">The sequence shown here is derived from an EMBL/GenBank/DDBJ whole genome shotgun (WGS) entry which is preliminary data.</text>
</comment>
<dbReference type="EMBL" id="BPPX01000030">
    <property type="protein sequence ID" value="GJC88067.1"/>
    <property type="molecule type" value="Genomic_DNA"/>
</dbReference>
<feature type="disulfide bond" evidence="1">
    <location>
        <begin position="148"/>
        <end position="239"/>
    </location>
</feature>
<feature type="disulfide bond" evidence="1">
    <location>
        <begin position="192"/>
        <end position="201"/>
    </location>
</feature>